<feature type="domain" description="FANCI solenoid 3" evidence="4">
    <location>
        <begin position="833"/>
        <end position="1048"/>
    </location>
</feature>
<keyword evidence="9" id="KW-1185">Reference proteome</keyword>
<feature type="domain" description="FANCI solenoid 2" evidence="3">
    <location>
        <begin position="401"/>
        <end position="549"/>
    </location>
</feature>
<dbReference type="InterPro" id="IPR016024">
    <property type="entry name" value="ARM-type_fold"/>
</dbReference>
<dbReference type="GO" id="GO:0006281">
    <property type="term" value="P:DNA repair"/>
    <property type="evidence" value="ECO:0007669"/>
    <property type="project" value="InterPro"/>
</dbReference>
<dbReference type="InterPro" id="IPR029314">
    <property type="entry name" value="FANCI_S4"/>
</dbReference>
<dbReference type="InParanoid" id="A0A6L2PYX5"/>
<dbReference type="Pfam" id="PF14676">
    <property type="entry name" value="FANCI_S2"/>
    <property type="match status" value="1"/>
</dbReference>
<dbReference type="InterPro" id="IPR029310">
    <property type="entry name" value="FANCI_HD1"/>
</dbReference>
<dbReference type="Pfam" id="PF14677">
    <property type="entry name" value="FANCI_S3"/>
    <property type="match status" value="1"/>
</dbReference>
<protein>
    <submittedName>
        <fullName evidence="8">Uncharacterized protein</fullName>
    </submittedName>
</protein>
<dbReference type="InterPro" id="IPR029315">
    <property type="entry name" value="FANCI_S2"/>
</dbReference>
<dbReference type="GO" id="GO:0070182">
    <property type="term" value="F:DNA polymerase binding"/>
    <property type="evidence" value="ECO:0007669"/>
    <property type="project" value="TreeGrafter"/>
</dbReference>
<evidence type="ECO:0000259" key="2">
    <source>
        <dbReference type="Pfam" id="PF14675"/>
    </source>
</evidence>
<evidence type="ECO:0000313" key="8">
    <source>
        <dbReference type="EMBL" id="GFG35758.1"/>
    </source>
</evidence>
<evidence type="ECO:0000259" key="3">
    <source>
        <dbReference type="Pfam" id="PF14676"/>
    </source>
</evidence>
<proteinExistence type="predicted"/>
<name>A0A6L2PYX5_COPFO</name>
<dbReference type="PANTHER" id="PTHR21818">
    <property type="entry name" value="BC025462 PROTEIN"/>
    <property type="match status" value="1"/>
</dbReference>
<feature type="region of interest" description="Disordered" evidence="1">
    <location>
        <begin position="795"/>
        <end position="819"/>
    </location>
</feature>
<feature type="domain" description="FANCI helical" evidence="7">
    <location>
        <begin position="585"/>
        <end position="792"/>
    </location>
</feature>
<feature type="domain" description="FANCI helical" evidence="6">
    <location>
        <begin position="310"/>
        <end position="393"/>
    </location>
</feature>
<feature type="domain" description="FANCI solenoid 1" evidence="2">
    <location>
        <begin position="81"/>
        <end position="303"/>
    </location>
</feature>
<dbReference type="FunCoup" id="A0A6L2PYX5">
    <property type="interactions" value="701"/>
</dbReference>
<dbReference type="SUPFAM" id="SSF48371">
    <property type="entry name" value="ARM repeat"/>
    <property type="match status" value="1"/>
</dbReference>
<evidence type="ECO:0000259" key="5">
    <source>
        <dbReference type="Pfam" id="PF14678"/>
    </source>
</evidence>
<dbReference type="Pfam" id="PF14675">
    <property type="entry name" value="FANCI_S1"/>
    <property type="match status" value="1"/>
</dbReference>
<reference evidence="9" key="1">
    <citation type="submission" date="2020-01" db="EMBL/GenBank/DDBJ databases">
        <title>Draft genome sequence of the Termite Coptotermes fromosanus.</title>
        <authorList>
            <person name="Itakura S."/>
            <person name="Yosikawa Y."/>
            <person name="Umezawa K."/>
        </authorList>
    </citation>
    <scope>NUCLEOTIDE SEQUENCE [LARGE SCALE GENOMIC DNA]</scope>
</reference>
<sequence>MSAKSVEIQLKKLGMKNDIAGLEAFVRSVEDEKVMLASTVMSSIIHVICALVTRNICHSDAPQLLTYLYQGMKQNSSTEVKRFKVTERVLKELQSQKLQSKQMNAIVSRLALEVEKLTPAHLVQFCEYCIHCIQHNDGEQTSWKDLLPKLLSVLDNNDSVNHAGIDMTGSEYKSEVIRTLLMVQWRSSIVTPLASMFTEVPLSTDQHLQVVNKLCATFEELSPPEIPPLVHQLLQLCKDEHGTALFLKLQSYFCTRLYNHLLSSASESENTNLAAVTDSIGLASESETQYAEATVLFHIHQSARFGHASIKNFLKFMKNVVNAPELVLDPFLLTVLLSLSTISIYEQQVFDVLKYTMQRVVQEEERRVKSAWLRDVTPSLCNVELVLTKLMENSLRERSSVMEGMVNLAFILLEAKAAKGREAVAEKLWKFGSFILLRLIKKHNEAAGTVLQRLTDCIIAGQAVTQYTDCLYQMSVTVPLVLNEHRAIVTMLFEMLTQLPGPVAENVVYAVLPVVRSLPSLRDVLIMVLRKALFARNLETRKMAVSGFLQLMKHLDVKGMAILSSSQSSHHSSCGNSQGQPPGRSLLTQIDMETARGNNEAICLELLGVLRRCFMQQADVRLCLYEGLHSAVARNPELRGYVQDMLINHFSQFYQSDSDTVPPLIFTNAVRLKDNCAELQEPLGQLVFSVQQVATSAQPNSSSTKLTNILESLCERMLKCSLEDFGLTEATDLMDVLPESQQQQLMVQQMLGVFEALMGYTVSSWTTDTSAEKAQKLNSLFKGYSKVAEFAKSSGKTVKKTDGDGTQQPNRKDGSKKAAGKGRLVTFKFPHTVLDYHVTHRMLSVVHTNSLTWCTTAAANQVQGRRGFSLYVMEVALKLVKSSQTEKHMMFKSASRLNSYINIGSVLYTHCVVKLQEFIECDAGTAALALECFNELFGLVCSHYKDKLGQFLGEVGSVRIKEGPTEQLLALVSKHEELLVSILSVQDEAEDEPATKKIILLLIQGLTQFTLQIPCYDAGSKVLNWVKTFVRETVLSNVNQVKGILSLLFTLEIRCKGTSQLYDHIAMQLCGLMGTVSDEEVGAHTSYSVVKTGYENAVLFLLCDTVKQMLEHVDWVLLRLRAEYTAMTQSVADRLQAERERLKSKESDVVQQVGQCVQILNYVSNLALEPGPVTDAVLKLLTHQYASLTVLTKYFIFRSTKKNPSFQSVRFEMVVKLAGKCLSPHVYSLISHIE</sequence>
<feature type="non-terminal residue" evidence="8">
    <location>
        <position position="1234"/>
    </location>
</feature>
<evidence type="ECO:0000256" key="1">
    <source>
        <dbReference type="SAM" id="MobiDB-lite"/>
    </source>
</evidence>
<organism evidence="8 9">
    <name type="scientific">Coptotermes formosanus</name>
    <name type="common">Formosan subterranean termite</name>
    <dbReference type="NCBI Taxonomy" id="36987"/>
    <lineage>
        <taxon>Eukaryota</taxon>
        <taxon>Metazoa</taxon>
        <taxon>Ecdysozoa</taxon>
        <taxon>Arthropoda</taxon>
        <taxon>Hexapoda</taxon>
        <taxon>Insecta</taxon>
        <taxon>Pterygota</taxon>
        <taxon>Neoptera</taxon>
        <taxon>Polyneoptera</taxon>
        <taxon>Dictyoptera</taxon>
        <taxon>Blattodea</taxon>
        <taxon>Blattoidea</taxon>
        <taxon>Termitoidae</taxon>
        <taxon>Rhinotermitidae</taxon>
        <taxon>Coptotermes</taxon>
    </lineage>
</organism>
<dbReference type="InterPro" id="IPR029313">
    <property type="entry name" value="FANCI_S3"/>
</dbReference>
<accession>A0A6L2PYX5</accession>
<comment type="caution">
    <text evidence="8">The sequence shown here is derived from an EMBL/GenBank/DDBJ whole genome shotgun (WGS) entry which is preliminary data.</text>
</comment>
<dbReference type="AlphaFoldDB" id="A0A6L2PYX5"/>
<dbReference type="Pfam" id="PF14680">
    <property type="entry name" value="FANCI_HD2"/>
    <property type="match status" value="1"/>
</dbReference>
<dbReference type="InterPro" id="IPR029308">
    <property type="entry name" value="FANCI_S1"/>
</dbReference>
<dbReference type="Proteomes" id="UP000502823">
    <property type="component" value="Unassembled WGS sequence"/>
</dbReference>
<dbReference type="EMBL" id="BLKM01012201">
    <property type="protein sequence ID" value="GFG35758.1"/>
    <property type="molecule type" value="Genomic_DNA"/>
</dbReference>
<dbReference type="OrthoDB" id="195089at2759"/>
<evidence type="ECO:0000313" key="9">
    <source>
        <dbReference type="Proteomes" id="UP000502823"/>
    </source>
</evidence>
<dbReference type="InterPro" id="IPR029312">
    <property type="entry name" value="FANCI_HD2"/>
</dbReference>
<dbReference type="Pfam" id="PF14678">
    <property type="entry name" value="FANCI_S4"/>
    <property type="match status" value="1"/>
</dbReference>
<dbReference type="InterPro" id="IPR026171">
    <property type="entry name" value="FANCI"/>
</dbReference>
<evidence type="ECO:0000259" key="7">
    <source>
        <dbReference type="Pfam" id="PF14680"/>
    </source>
</evidence>
<gene>
    <name evidence="8" type="ORF">Cfor_03932</name>
</gene>
<dbReference type="Pfam" id="PF14679">
    <property type="entry name" value="FANCI_HD1"/>
    <property type="match status" value="1"/>
</dbReference>
<evidence type="ECO:0000259" key="4">
    <source>
        <dbReference type="Pfam" id="PF14677"/>
    </source>
</evidence>
<dbReference type="PANTHER" id="PTHR21818:SF0">
    <property type="entry name" value="FANCONI ANEMIA GROUP I PROTEIN"/>
    <property type="match status" value="1"/>
</dbReference>
<evidence type="ECO:0000259" key="6">
    <source>
        <dbReference type="Pfam" id="PF14679"/>
    </source>
</evidence>
<feature type="domain" description="FANCI solenoid 4" evidence="5">
    <location>
        <begin position="1062"/>
        <end position="1234"/>
    </location>
</feature>